<reference evidence="1 2" key="1">
    <citation type="submission" date="2017-11" db="EMBL/GenBank/DDBJ databases">
        <title>De-novo sequencing of pomegranate (Punica granatum L.) genome.</title>
        <authorList>
            <person name="Akparov Z."/>
            <person name="Amiraslanov A."/>
            <person name="Hajiyeva S."/>
            <person name="Abbasov M."/>
            <person name="Kaur K."/>
            <person name="Hamwieh A."/>
            <person name="Solovyev V."/>
            <person name="Salamov A."/>
            <person name="Braich B."/>
            <person name="Kosarev P."/>
            <person name="Mahmoud A."/>
            <person name="Hajiyev E."/>
            <person name="Babayeva S."/>
            <person name="Izzatullayeva V."/>
            <person name="Mammadov A."/>
            <person name="Mammadov A."/>
            <person name="Sharifova S."/>
            <person name="Ojaghi J."/>
            <person name="Eynullazada K."/>
            <person name="Bayramov B."/>
            <person name="Abdulazimova A."/>
            <person name="Shahmuradov I."/>
        </authorList>
    </citation>
    <scope>NUCLEOTIDE SEQUENCE [LARGE SCALE GENOMIC DNA]</scope>
    <source>
        <strain evidence="2">cv. AG2017</strain>
        <tissue evidence="1">Leaf</tissue>
    </source>
</reference>
<accession>A0A2I0JNQ8</accession>
<sequence length="122" mass="14214">MQKQKLEGLECKLMKVQIMICMMVKLEGLDAIMKSLTCKKEVLRNAIREYNIIKGREGLDIALEEVCQGASRMNVRHIWANFTNKFRGNKQLSDALWAYLRATTVQQFDMKMDQFKILSPVR</sequence>
<evidence type="ECO:0000313" key="2">
    <source>
        <dbReference type="Proteomes" id="UP000233551"/>
    </source>
</evidence>
<name>A0A2I0JNQ8_PUNGR</name>
<dbReference type="AlphaFoldDB" id="A0A2I0JNQ8"/>
<proteinExistence type="predicted"/>
<comment type="caution">
    <text evidence="1">The sequence shown here is derived from an EMBL/GenBank/DDBJ whole genome shotgun (WGS) entry which is preliminary data.</text>
</comment>
<dbReference type="EMBL" id="PGOL01001504">
    <property type="protein sequence ID" value="PKI57563.1"/>
    <property type="molecule type" value="Genomic_DNA"/>
</dbReference>
<protein>
    <submittedName>
        <fullName evidence="1">Uncharacterized protein</fullName>
    </submittedName>
</protein>
<organism evidence="1 2">
    <name type="scientific">Punica granatum</name>
    <name type="common">Pomegranate</name>
    <dbReference type="NCBI Taxonomy" id="22663"/>
    <lineage>
        <taxon>Eukaryota</taxon>
        <taxon>Viridiplantae</taxon>
        <taxon>Streptophyta</taxon>
        <taxon>Embryophyta</taxon>
        <taxon>Tracheophyta</taxon>
        <taxon>Spermatophyta</taxon>
        <taxon>Magnoliopsida</taxon>
        <taxon>eudicotyledons</taxon>
        <taxon>Gunneridae</taxon>
        <taxon>Pentapetalae</taxon>
        <taxon>rosids</taxon>
        <taxon>malvids</taxon>
        <taxon>Myrtales</taxon>
        <taxon>Lythraceae</taxon>
        <taxon>Punica</taxon>
    </lineage>
</organism>
<gene>
    <name evidence="1" type="ORF">CRG98_022034</name>
</gene>
<dbReference type="Proteomes" id="UP000233551">
    <property type="component" value="Unassembled WGS sequence"/>
</dbReference>
<evidence type="ECO:0000313" key="1">
    <source>
        <dbReference type="EMBL" id="PKI57563.1"/>
    </source>
</evidence>
<keyword evidence="2" id="KW-1185">Reference proteome</keyword>